<accession>A0A409XPU3</accession>
<evidence type="ECO:0000313" key="2">
    <source>
        <dbReference type="EMBL" id="PPQ92812.1"/>
    </source>
</evidence>
<keyword evidence="1" id="KW-0812">Transmembrane</keyword>
<dbReference type="AlphaFoldDB" id="A0A409XPU3"/>
<feature type="transmembrane region" description="Helical" evidence="1">
    <location>
        <begin position="180"/>
        <end position="202"/>
    </location>
</feature>
<feature type="transmembrane region" description="Helical" evidence="1">
    <location>
        <begin position="87"/>
        <end position="108"/>
    </location>
</feature>
<feature type="transmembrane region" description="Helical" evidence="1">
    <location>
        <begin position="222"/>
        <end position="247"/>
    </location>
</feature>
<proteinExistence type="predicted"/>
<keyword evidence="3" id="KW-1185">Reference proteome</keyword>
<keyword evidence="1" id="KW-1133">Transmembrane helix</keyword>
<feature type="transmembrane region" description="Helical" evidence="1">
    <location>
        <begin position="397"/>
        <end position="416"/>
    </location>
</feature>
<feature type="transmembrane region" description="Helical" evidence="1">
    <location>
        <begin position="268"/>
        <end position="289"/>
    </location>
</feature>
<feature type="transmembrane region" description="Helical" evidence="1">
    <location>
        <begin position="301"/>
        <end position="320"/>
    </location>
</feature>
<evidence type="ECO:0000256" key="1">
    <source>
        <dbReference type="SAM" id="Phobius"/>
    </source>
</evidence>
<reference evidence="2 3" key="1">
    <citation type="journal article" date="2018" name="Evol. Lett.">
        <title>Horizontal gene cluster transfer increased hallucinogenic mushroom diversity.</title>
        <authorList>
            <person name="Reynolds H.T."/>
            <person name="Vijayakumar V."/>
            <person name="Gluck-Thaler E."/>
            <person name="Korotkin H.B."/>
            <person name="Matheny P.B."/>
            <person name="Slot J.C."/>
        </authorList>
    </citation>
    <scope>NUCLEOTIDE SEQUENCE [LARGE SCALE GENOMIC DNA]</scope>
    <source>
        <strain evidence="2 3">2631</strain>
    </source>
</reference>
<protein>
    <submittedName>
        <fullName evidence="2">Uncharacterized protein</fullName>
    </submittedName>
</protein>
<dbReference type="Proteomes" id="UP000283269">
    <property type="component" value="Unassembled WGS sequence"/>
</dbReference>
<sequence length="421" mass="48178">MEMQTGIEKGTSSTSMGRLESIHIDMDKTSESTSFMKHWQYLSIRGRVHAIDNLRTTLVVLIVLQHAVLYTISNITEHHIDVSQMQYSILMLFVGLNKTVVVGMLYFVSGFGSACLMNTHIHIHGVHSSFRYTFEKTARIARYIVGHYFAAIVIRRICVSKQFDTDISLMRYWTLREGRSALLAESILFLLLLLVFDYLYATTRTLNRHSDMIYKRIIFFPLQYHFGNVIAVAFMTLWTISITHLMLNPPARMSSFMGHIAQTNLDPHLLAQYAIAYLAGVNFFSFANFTLTEETLHVRNYWYKATLSLYLSFCTLFAIYRGYPTQILQVIKIEALPDQHSDQWLGSRSRSEEYTIFSVLYGLWTTATFLTVSSRLIQLAITSPSLNKSWVLHSRSTLLQPSIHICIFVGVGTVILKTPGS</sequence>
<keyword evidence="1" id="KW-0472">Membrane</keyword>
<dbReference type="InParanoid" id="A0A409XPU3"/>
<feature type="transmembrane region" description="Helical" evidence="1">
    <location>
        <begin position="354"/>
        <end position="377"/>
    </location>
</feature>
<dbReference type="EMBL" id="NHYD01000964">
    <property type="protein sequence ID" value="PPQ92812.1"/>
    <property type="molecule type" value="Genomic_DNA"/>
</dbReference>
<gene>
    <name evidence="2" type="ORF">CVT25_004070</name>
</gene>
<feature type="transmembrane region" description="Helical" evidence="1">
    <location>
        <begin position="140"/>
        <end position="159"/>
    </location>
</feature>
<evidence type="ECO:0000313" key="3">
    <source>
        <dbReference type="Proteomes" id="UP000283269"/>
    </source>
</evidence>
<name>A0A409XPU3_PSICY</name>
<organism evidence="2 3">
    <name type="scientific">Psilocybe cyanescens</name>
    <dbReference type="NCBI Taxonomy" id="93625"/>
    <lineage>
        <taxon>Eukaryota</taxon>
        <taxon>Fungi</taxon>
        <taxon>Dikarya</taxon>
        <taxon>Basidiomycota</taxon>
        <taxon>Agaricomycotina</taxon>
        <taxon>Agaricomycetes</taxon>
        <taxon>Agaricomycetidae</taxon>
        <taxon>Agaricales</taxon>
        <taxon>Agaricineae</taxon>
        <taxon>Strophariaceae</taxon>
        <taxon>Psilocybe</taxon>
    </lineage>
</organism>
<dbReference type="OrthoDB" id="4141464at2759"/>
<comment type="caution">
    <text evidence="2">The sequence shown here is derived from an EMBL/GenBank/DDBJ whole genome shotgun (WGS) entry which is preliminary data.</text>
</comment>